<evidence type="ECO:0000313" key="9">
    <source>
        <dbReference type="WBParaSite" id="TCNE_0001791401-mRNA-1"/>
    </source>
</evidence>
<dbReference type="Proteomes" id="UP000050794">
    <property type="component" value="Unassembled WGS sequence"/>
</dbReference>
<dbReference type="PANTHER" id="PTHR12546:SF33">
    <property type="entry name" value="SPERM VESICLE FUSION PROTEIN FER-1"/>
    <property type="match status" value="1"/>
</dbReference>
<evidence type="ECO:0000256" key="2">
    <source>
        <dbReference type="ARBA" id="ARBA00022692"/>
    </source>
</evidence>
<dbReference type="InterPro" id="IPR055072">
    <property type="entry name" value="Ferlin_DSRM"/>
</dbReference>
<dbReference type="WBParaSite" id="TCNE_0001791401-mRNA-1">
    <property type="protein sequence ID" value="TCNE_0001791401-mRNA-1"/>
    <property type="gene ID" value="TCNE_0001791401"/>
</dbReference>
<comment type="subcellular location">
    <subcellularLocation>
        <location evidence="1">Membrane</location>
    </subcellularLocation>
</comment>
<dbReference type="GO" id="GO:0007009">
    <property type="term" value="P:plasma membrane organization"/>
    <property type="evidence" value="ECO:0007669"/>
    <property type="project" value="TreeGrafter"/>
</dbReference>
<reference evidence="7 8" key="2">
    <citation type="submission" date="2018-11" db="EMBL/GenBank/DDBJ databases">
        <authorList>
            <consortium name="Pathogen Informatics"/>
        </authorList>
    </citation>
    <scope>NUCLEOTIDE SEQUENCE [LARGE SCALE GENOMIC DNA]</scope>
</reference>
<evidence type="ECO:0000256" key="5">
    <source>
        <dbReference type="ARBA" id="ARBA00023136"/>
    </source>
</evidence>
<evidence type="ECO:0000256" key="4">
    <source>
        <dbReference type="ARBA" id="ARBA00022989"/>
    </source>
</evidence>
<gene>
    <name evidence="7" type="ORF">TCNE_LOCUS17913</name>
</gene>
<keyword evidence="2" id="KW-0812">Transmembrane</keyword>
<dbReference type="AlphaFoldDB" id="A0A183VAZ3"/>
<accession>A0A183VAZ3</accession>
<evidence type="ECO:0000313" key="7">
    <source>
        <dbReference type="EMBL" id="VDM49234.1"/>
    </source>
</evidence>
<feature type="domain" description="Ferlin dsRNA-binding" evidence="6">
    <location>
        <begin position="54"/>
        <end position="146"/>
    </location>
</feature>
<reference evidence="9" key="1">
    <citation type="submission" date="2016-06" db="UniProtKB">
        <authorList>
            <consortium name="WormBaseParasite"/>
        </authorList>
    </citation>
    <scope>IDENTIFICATION</scope>
</reference>
<keyword evidence="8" id="KW-1185">Reference proteome</keyword>
<evidence type="ECO:0000259" key="6">
    <source>
        <dbReference type="Pfam" id="PF22901"/>
    </source>
</evidence>
<keyword evidence="5" id="KW-0472">Membrane</keyword>
<proteinExistence type="predicted"/>
<keyword evidence="4" id="KW-1133">Transmembrane helix</keyword>
<organism evidence="8 9">
    <name type="scientific">Toxocara canis</name>
    <name type="common">Canine roundworm</name>
    <dbReference type="NCBI Taxonomy" id="6265"/>
    <lineage>
        <taxon>Eukaryota</taxon>
        <taxon>Metazoa</taxon>
        <taxon>Ecdysozoa</taxon>
        <taxon>Nematoda</taxon>
        <taxon>Chromadorea</taxon>
        <taxon>Rhabditida</taxon>
        <taxon>Spirurina</taxon>
        <taxon>Ascaridomorpha</taxon>
        <taxon>Ascaridoidea</taxon>
        <taxon>Toxocaridae</taxon>
        <taxon>Toxocara</taxon>
    </lineage>
</organism>
<evidence type="ECO:0000256" key="1">
    <source>
        <dbReference type="ARBA" id="ARBA00004370"/>
    </source>
</evidence>
<name>A0A183VAZ3_TOXCA</name>
<dbReference type="GO" id="GO:0016020">
    <property type="term" value="C:membrane"/>
    <property type="evidence" value="ECO:0007669"/>
    <property type="project" value="UniProtKB-SubCell"/>
</dbReference>
<dbReference type="PANTHER" id="PTHR12546">
    <property type="entry name" value="FER-1-LIKE"/>
    <property type="match status" value="1"/>
</dbReference>
<sequence length="238" mass="26413">MFSCLTAQLVAEFPGTTRCTVRAYIVRAFNLIGGRKDGDVEIGHTVIDLENRLMTRHRATIGLSKQYSIAGPNVISCLPLGVLRRYCENMSFPAPSLRAVDDNDAEIEMFGATVRLKDVETEVQSNVAVLGRPLQRLALYILLKMGLVPEHVETRPLFNKEGVECGKLQMFLHIMPHDLGAVPRPLDISPRQPTRYQLRVVVWSLRNVVLSKTSMGKQLKVERSAFRGVNAGSDTGAP</sequence>
<keyword evidence="3" id="KW-0677">Repeat</keyword>
<dbReference type="GO" id="GO:0061025">
    <property type="term" value="P:membrane fusion"/>
    <property type="evidence" value="ECO:0007669"/>
    <property type="project" value="TreeGrafter"/>
</dbReference>
<dbReference type="InterPro" id="IPR037721">
    <property type="entry name" value="Ferlin"/>
</dbReference>
<evidence type="ECO:0000313" key="8">
    <source>
        <dbReference type="Proteomes" id="UP000050794"/>
    </source>
</evidence>
<evidence type="ECO:0000256" key="3">
    <source>
        <dbReference type="ARBA" id="ARBA00022737"/>
    </source>
</evidence>
<dbReference type="EMBL" id="UYWY01024931">
    <property type="protein sequence ID" value="VDM49234.1"/>
    <property type="molecule type" value="Genomic_DNA"/>
</dbReference>
<dbReference type="Pfam" id="PF22901">
    <property type="entry name" value="dsrm_Ferlin"/>
    <property type="match status" value="1"/>
</dbReference>
<protein>
    <submittedName>
        <fullName evidence="9">DNA-directed RNA polymerase</fullName>
    </submittedName>
</protein>